<keyword evidence="2" id="KW-0963">Cytoplasm</keyword>
<dbReference type="GO" id="GO:0051500">
    <property type="term" value="F:D-tyrosyl-tRNA(Tyr) deacylase activity"/>
    <property type="evidence" value="ECO:0007669"/>
    <property type="project" value="TreeGrafter"/>
</dbReference>
<evidence type="ECO:0000313" key="4">
    <source>
        <dbReference type="Proteomes" id="UP000290218"/>
    </source>
</evidence>
<keyword evidence="4" id="KW-1185">Reference proteome</keyword>
<feature type="short sequence motif" description="Gly-cisPro motif, important for rejection of L-amino acids" evidence="2">
    <location>
        <begin position="138"/>
        <end position="139"/>
    </location>
</feature>
<accession>A0A4V1M6N4</accession>
<reference evidence="3 4" key="1">
    <citation type="submission" date="2019-01" db="EMBL/GenBank/DDBJ databases">
        <title>Lacunisphaera sp. strain TWA-58.</title>
        <authorList>
            <person name="Chen W.-M."/>
        </authorList>
    </citation>
    <scope>NUCLEOTIDE SEQUENCE [LARGE SCALE GENOMIC DNA]</scope>
    <source>
        <strain evidence="3 4">TWA-58</strain>
    </source>
</reference>
<dbReference type="NCBIfam" id="TIGR00256">
    <property type="entry name" value="D-aminoacyl-tRNA deacylase"/>
    <property type="match status" value="1"/>
</dbReference>
<dbReference type="InterPro" id="IPR003732">
    <property type="entry name" value="Daa-tRNA_deacyls_DTD"/>
</dbReference>
<organism evidence="3 4">
    <name type="scientific">Oleiharenicola lentus</name>
    <dbReference type="NCBI Taxonomy" id="2508720"/>
    <lineage>
        <taxon>Bacteria</taxon>
        <taxon>Pseudomonadati</taxon>
        <taxon>Verrucomicrobiota</taxon>
        <taxon>Opitutia</taxon>
        <taxon>Opitutales</taxon>
        <taxon>Opitutaceae</taxon>
        <taxon>Oleiharenicola</taxon>
    </lineage>
</organism>
<dbReference type="PANTHER" id="PTHR10472">
    <property type="entry name" value="D-TYROSYL-TRNA TYR DEACYLASE"/>
    <property type="match status" value="1"/>
</dbReference>
<dbReference type="GO" id="GO:0019478">
    <property type="term" value="P:D-amino acid catabolic process"/>
    <property type="evidence" value="ECO:0007669"/>
    <property type="project" value="UniProtKB-UniRule"/>
</dbReference>
<keyword evidence="2" id="KW-0820">tRNA-binding</keyword>
<comment type="similarity">
    <text evidence="1 2">Belongs to the DTD family.</text>
</comment>
<dbReference type="HAMAP" id="MF_00518">
    <property type="entry name" value="Deacylase_Dtd"/>
    <property type="match status" value="1"/>
</dbReference>
<dbReference type="EMBL" id="SDHX01000001">
    <property type="protein sequence ID" value="RXK56009.1"/>
    <property type="molecule type" value="Genomic_DNA"/>
</dbReference>
<comment type="subunit">
    <text evidence="2">Homodimer.</text>
</comment>
<comment type="subcellular location">
    <subcellularLocation>
        <location evidence="2">Cytoplasm</location>
    </subcellularLocation>
</comment>
<name>A0A4V1M6N4_9BACT</name>
<dbReference type="RefSeq" id="WP_129047376.1">
    <property type="nucleotide sequence ID" value="NZ_SDHX01000001.1"/>
</dbReference>
<dbReference type="AlphaFoldDB" id="A0A4V1M6N4"/>
<dbReference type="OrthoDB" id="9801395at2"/>
<comment type="catalytic activity">
    <reaction evidence="2">
        <text>glycyl-tRNA(Ala) + H2O = tRNA(Ala) + glycine + H(+)</text>
        <dbReference type="Rhea" id="RHEA:53744"/>
        <dbReference type="Rhea" id="RHEA-COMP:9657"/>
        <dbReference type="Rhea" id="RHEA-COMP:13640"/>
        <dbReference type="ChEBI" id="CHEBI:15377"/>
        <dbReference type="ChEBI" id="CHEBI:15378"/>
        <dbReference type="ChEBI" id="CHEBI:57305"/>
        <dbReference type="ChEBI" id="CHEBI:78442"/>
        <dbReference type="ChEBI" id="CHEBI:78522"/>
    </reaction>
</comment>
<gene>
    <name evidence="2" type="primary">dtd</name>
    <name evidence="3" type="ORF">ESB00_09060</name>
</gene>
<dbReference type="SUPFAM" id="SSF69500">
    <property type="entry name" value="DTD-like"/>
    <property type="match status" value="1"/>
</dbReference>
<dbReference type="FunFam" id="3.50.80.10:FF:000001">
    <property type="entry name" value="D-aminoacyl-tRNA deacylase"/>
    <property type="match status" value="1"/>
</dbReference>
<evidence type="ECO:0000256" key="2">
    <source>
        <dbReference type="HAMAP-Rule" id="MF_00518"/>
    </source>
</evidence>
<dbReference type="Proteomes" id="UP000290218">
    <property type="component" value="Unassembled WGS sequence"/>
</dbReference>
<dbReference type="Gene3D" id="3.50.80.10">
    <property type="entry name" value="D-tyrosyl-tRNA(Tyr) deacylase"/>
    <property type="match status" value="1"/>
</dbReference>
<dbReference type="GO" id="GO:0106026">
    <property type="term" value="F:Gly-tRNA(Ala) deacylase activity"/>
    <property type="evidence" value="ECO:0007669"/>
    <property type="project" value="UniProtKB-UniRule"/>
</dbReference>
<evidence type="ECO:0000313" key="3">
    <source>
        <dbReference type="EMBL" id="RXK56009.1"/>
    </source>
</evidence>
<comment type="caution">
    <text evidence="3">The sequence shown here is derived from an EMBL/GenBank/DDBJ whole genome shotgun (WGS) entry which is preliminary data.</text>
</comment>
<dbReference type="EC" id="3.1.1.96" evidence="2"/>
<dbReference type="EC" id="3.1.1.-" evidence="2"/>
<dbReference type="GO" id="GO:0005737">
    <property type="term" value="C:cytoplasm"/>
    <property type="evidence" value="ECO:0007669"/>
    <property type="project" value="UniProtKB-SubCell"/>
</dbReference>
<comment type="catalytic activity">
    <reaction evidence="2">
        <text>a D-aminoacyl-tRNA + H2O = a tRNA + a D-alpha-amino acid + H(+)</text>
        <dbReference type="Rhea" id="RHEA:13953"/>
        <dbReference type="Rhea" id="RHEA-COMP:10123"/>
        <dbReference type="Rhea" id="RHEA-COMP:10124"/>
        <dbReference type="ChEBI" id="CHEBI:15377"/>
        <dbReference type="ChEBI" id="CHEBI:15378"/>
        <dbReference type="ChEBI" id="CHEBI:59871"/>
        <dbReference type="ChEBI" id="CHEBI:78442"/>
        <dbReference type="ChEBI" id="CHEBI:79333"/>
        <dbReference type="EC" id="3.1.1.96"/>
    </reaction>
</comment>
<proteinExistence type="inferred from homology"/>
<sequence>MRVVLQRVSSASVTIDGRVSGQIGRGLLILQGIEAADTAADGEWLAQKITKLRIFPDDAGQMNKSVADIGGDLLLVSQFTLHASTAKGTRPSFNAAARPETARPLYEQFIVQLGTALGRPVQTGEFGAMMQVTLTNDGPVTLIIDSHSRD</sequence>
<dbReference type="CDD" id="cd00563">
    <property type="entry name" value="Dtyr_deacylase"/>
    <property type="match status" value="1"/>
</dbReference>
<dbReference type="InterPro" id="IPR023509">
    <property type="entry name" value="DTD-like_sf"/>
</dbReference>
<comment type="function">
    <text evidence="2">An aminoacyl-tRNA editing enzyme that deacylates mischarged D-aminoacyl-tRNAs. Also deacylates mischarged glycyl-tRNA(Ala), protecting cells against glycine mischarging by AlaRS. Acts via tRNA-based rather than protein-based catalysis; rejects L-amino acids rather than detecting D-amino acids in the active site. By recycling D-aminoacyl-tRNA to D-amino acids and free tRNA molecules, this enzyme counteracts the toxicity associated with the formation of D-aminoacyl-tRNA entities in vivo and helps enforce protein L-homochirality.</text>
</comment>
<keyword evidence="2 3" id="KW-0378">Hydrolase</keyword>
<dbReference type="GO" id="GO:0000049">
    <property type="term" value="F:tRNA binding"/>
    <property type="evidence" value="ECO:0007669"/>
    <property type="project" value="UniProtKB-UniRule"/>
</dbReference>
<dbReference type="Pfam" id="PF02580">
    <property type="entry name" value="Tyr_Deacylase"/>
    <property type="match status" value="1"/>
</dbReference>
<keyword evidence="2" id="KW-0694">RNA-binding</keyword>
<comment type="domain">
    <text evidence="2">A Gly-cisPro motif from one monomer fits into the active site of the other monomer to allow specific chiral rejection of L-amino acids.</text>
</comment>
<dbReference type="PANTHER" id="PTHR10472:SF5">
    <property type="entry name" value="D-AMINOACYL-TRNA DEACYLASE 1"/>
    <property type="match status" value="1"/>
</dbReference>
<protein>
    <recommendedName>
        <fullName evidence="2">D-aminoacyl-tRNA deacylase</fullName>
        <shortName evidence="2">DTD</shortName>
        <ecNumber evidence="2">3.1.1.96</ecNumber>
    </recommendedName>
    <alternativeName>
        <fullName evidence="2">Gly-tRNA(Ala) deacylase</fullName>
        <ecNumber evidence="2">3.1.1.-</ecNumber>
    </alternativeName>
</protein>
<evidence type="ECO:0000256" key="1">
    <source>
        <dbReference type="ARBA" id="ARBA00009673"/>
    </source>
</evidence>
<dbReference type="GO" id="GO:0043908">
    <property type="term" value="F:Ser(Gly)-tRNA(Ala) hydrolase activity"/>
    <property type="evidence" value="ECO:0007669"/>
    <property type="project" value="UniProtKB-UniRule"/>
</dbReference>